<evidence type="ECO:0000313" key="4">
    <source>
        <dbReference type="WBParaSite" id="HPBE_0001961801-mRNA-1"/>
    </source>
</evidence>
<proteinExistence type="predicted"/>
<dbReference type="Proteomes" id="UP000050761">
    <property type="component" value="Unassembled WGS sequence"/>
</dbReference>
<organism evidence="3 4">
    <name type="scientific">Heligmosomoides polygyrus</name>
    <name type="common">Parasitic roundworm</name>
    <dbReference type="NCBI Taxonomy" id="6339"/>
    <lineage>
        <taxon>Eukaryota</taxon>
        <taxon>Metazoa</taxon>
        <taxon>Ecdysozoa</taxon>
        <taxon>Nematoda</taxon>
        <taxon>Chromadorea</taxon>
        <taxon>Rhabditida</taxon>
        <taxon>Rhabditina</taxon>
        <taxon>Rhabditomorpha</taxon>
        <taxon>Strongyloidea</taxon>
        <taxon>Heligmosomidae</taxon>
        <taxon>Heligmosomoides</taxon>
    </lineage>
</organism>
<evidence type="ECO:0000313" key="2">
    <source>
        <dbReference type="EMBL" id="VDP15866.1"/>
    </source>
</evidence>
<reference evidence="2 3" key="1">
    <citation type="submission" date="2018-11" db="EMBL/GenBank/DDBJ databases">
        <authorList>
            <consortium name="Pathogen Informatics"/>
        </authorList>
    </citation>
    <scope>NUCLEOTIDE SEQUENCE [LARGE SCALE GENOMIC DNA]</scope>
</reference>
<evidence type="ECO:0000256" key="1">
    <source>
        <dbReference type="SAM" id="MobiDB-lite"/>
    </source>
</evidence>
<dbReference type="EMBL" id="UZAH01031501">
    <property type="protein sequence ID" value="VDP15866.1"/>
    <property type="molecule type" value="Genomic_DNA"/>
</dbReference>
<accession>A0A183GBW3</accession>
<dbReference type="WBParaSite" id="HPBE_0001961801-mRNA-1">
    <property type="protein sequence ID" value="HPBE_0001961801-mRNA-1"/>
    <property type="gene ID" value="HPBE_0001961801"/>
</dbReference>
<feature type="region of interest" description="Disordered" evidence="1">
    <location>
        <begin position="120"/>
        <end position="186"/>
    </location>
</feature>
<sequence length="200" mass="20801">MAPSVVNGVVNLNGVNGHSGQTSYNMNTDSQSRYGTIGGVNGLTNGGAYQSNGDRQEICGKYPDGFYVPGDSEDEPNTSPNVPGDSVDVPNTSATMPGDAVDVPKTPNMQPNMGSHNMPGAFSPSTTGQQGYVGQYGSPAGAPDQRDLSAVPYTNGNGFGAQSSINRPPYPDANGINPPSGYVPQSESSFQASFSYMMMW</sequence>
<keyword evidence="3" id="KW-1185">Reference proteome</keyword>
<evidence type="ECO:0000313" key="3">
    <source>
        <dbReference type="Proteomes" id="UP000050761"/>
    </source>
</evidence>
<feature type="compositionally biased region" description="Polar residues" evidence="1">
    <location>
        <begin position="152"/>
        <end position="166"/>
    </location>
</feature>
<protein>
    <submittedName>
        <fullName evidence="4">Single-stranded DNA-binding protein</fullName>
    </submittedName>
</protein>
<feature type="region of interest" description="Disordered" evidence="1">
    <location>
        <begin position="67"/>
        <end position="103"/>
    </location>
</feature>
<dbReference type="OrthoDB" id="5869318at2759"/>
<gene>
    <name evidence="2" type="ORF">HPBE_LOCUS19617</name>
</gene>
<accession>A0A3P8F8S8</accession>
<dbReference type="AlphaFoldDB" id="A0A183GBW3"/>
<name>A0A183GBW3_HELPZ</name>
<feature type="compositionally biased region" description="Low complexity" evidence="1">
    <location>
        <begin position="128"/>
        <end position="137"/>
    </location>
</feature>
<reference evidence="4" key="2">
    <citation type="submission" date="2019-09" db="UniProtKB">
        <authorList>
            <consortium name="WormBaseParasite"/>
        </authorList>
    </citation>
    <scope>IDENTIFICATION</scope>
</reference>